<keyword evidence="4" id="KW-0336">GPI-anchor</keyword>
<accession>A0A8C6ZFX3</accession>
<evidence type="ECO:0000256" key="9">
    <source>
        <dbReference type="SAM" id="MobiDB-lite"/>
    </source>
</evidence>
<evidence type="ECO:0000256" key="5">
    <source>
        <dbReference type="ARBA" id="ARBA00022729"/>
    </source>
</evidence>
<dbReference type="Proteomes" id="UP000694420">
    <property type="component" value="Unplaced"/>
</dbReference>
<proteinExistence type="inferred from homology"/>
<evidence type="ECO:0000256" key="1">
    <source>
        <dbReference type="ARBA" id="ARBA00004609"/>
    </source>
</evidence>
<reference evidence="10" key="1">
    <citation type="submission" date="2025-08" db="UniProtKB">
        <authorList>
            <consortium name="Ensembl"/>
        </authorList>
    </citation>
    <scope>IDENTIFICATION</scope>
</reference>
<feature type="compositionally biased region" description="Low complexity" evidence="9">
    <location>
        <begin position="8"/>
        <end position="29"/>
    </location>
</feature>
<evidence type="ECO:0000256" key="4">
    <source>
        <dbReference type="ARBA" id="ARBA00022622"/>
    </source>
</evidence>
<dbReference type="GO" id="GO:0098552">
    <property type="term" value="C:side of membrane"/>
    <property type="evidence" value="ECO:0007669"/>
    <property type="project" value="UniProtKB-KW"/>
</dbReference>
<evidence type="ECO:0000256" key="6">
    <source>
        <dbReference type="ARBA" id="ARBA00023136"/>
    </source>
</evidence>
<keyword evidence="6" id="KW-0472">Membrane</keyword>
<comment type="subcellular location">
    <subcellularLocation>
        <location evidence="1">Cell membrane</location>
        <topology evidence="1">Lipid-anchor</topology>
        <topology evidence="1">GPI-anchor</topology>
    </subcellularLocation>
</comment>
<dbReference type="GO" id="GO:0005886">
    <property type="term" value="C:plasma membrane"/>
    <property type="evidence" value="ECO:0007669"/>
    <property type="project" value="UniProtKB-SubCell"/>
</dbReference>
<evidence type="ECO:0000313" key="10">
    <source>
        <dbReference type="Ensembl" id="ENSNPEP00000015010.1"/>
    </source>
</evidence>
<organism evidence="10 11">
    <name type="scientific">Nothoprocta perdicaria</name>
    <name type="common">Chilean tinamou</name>
    <name type="synonym">Crypturus perdicarius</name>
    <dbReference type="NCBI Taxonomy" id="30464"/>
    <lineage>
        <taxon>Eukaryota</taxon>
        <taxon>Metazoa</taxon>
        <taxon>Chordata</taxon>
        <taxon>Craniata</taxon>
        <taxon>Vertebrata</taxon>
        <taxon>Euteleostomi</taxon>
        <taxon>Archelosauria</taxon>
        <taxon>Archosauria</taxon>
        <taxon>Dinosauria</taxon>
        <taxon>Saurischia</taxon>
        <taxon>Theropoda</taxon>
        <taxon>Coelurosauria</taxon>
        <taxon>Aves</taxon>
        <taxon>Palaeognathae</taxon>
        <taxon>Tinamiformes</taxon>
        <taxon>Tinamidae</taxon>
        <taxon>Nothoprocta</taxon>
    </lineage>
</organism>
<dbReference type="AlphaFoldDB" id="A0A8C6ZFX3"/>
<evidence type="ECO:0000256" key="2">
    <source>
        <dbReference type="ARBA" id="ARBA00008377"/>
    </source>
</evidence>
<evidence type="ECO:0000313" key="11">
    <source>
        <dbReference type="Proteomes" id="UP000694420"/>
    </source>
</evidence>
<name>A0A8C6ZFX3_NOTPE</name>
<protein>
    <recommendedName>
        <fullName evidence="12">Neuritin-like protein</fullName>
    </recommendedName>
</protein>
<comment type="similarity">
    <text evidence="2">Belongs to the neuritin family.</text>
</comment>
<evidence type="ECO:0008006" key="12">
    <source>
        <dbReference type="Google" id="ProtNLM"/>
    </source>
</evidence>
<keyword evidence="11" id="KW-1185">Reference proteome</keyword>
<dbReference type="PANTHER" id="PTHR15902">
    <property type="entry name" value="NEURITIN-RELATED"/>
    <property type="match status" value="1"/>
</dbReference>
<feature type="region of interest" description="Disordered" evidence="9">
    <location>
        <begin position="1"/>
        <end position="43"/>
    </location>
</feature>
<keyword evidence="5" id="KW-0732">Signal</keyword>
<keyword evidence="3" id="KW-1003">Cell membrane</keyword>
<keyword evidence="8" id="KW-0449">Lipoprotein</keyword>
<evidence type="ECO:0000256" key="3">
    <source>
        <dbReference type="ARBA" id="ARBA00022475"/>
    </source>
</evidence>
<dbReference type="PANTHER" id="PTHR15902:SF5">
    <property type="entry name" value="NEURITIN"/>
    <property type="match status" value="1"/>
</dbReference>
<evidence type="ECO:0000256" key="8">
    <source>
        <dbReference type="ARBA" id="ARBA00023288"/>
    </source>
</evidence>
<dbReference type="InterPro" id="IPR026144">
    <property type="entry name" value="Neuritin_fam"/>
</dbReference>
<sequence length="169" mass="17502">MGPSEPTGPLGAARPARPAGAEAPALAAPAVPPGHRAGPGMRSQAGHLAGLPAAGAACGNVYQGFSECVLKLGDNMATYEETERAEPQGLRRVCGYWDEFHVCALAALWECRKEAAAAWEVLRRESQKMKFPGSLFELCGAGAAPGAACTHVPSASVLGIPLLLTWLNL</sequence>
<dbReference type="Ensembl" id="ENSNPET00000015382.1">
    <property type="protein sequence ID" value="ENSNPEP00000015010.1"/>
    <property type="gene ID" value="ENSNPEG00000011214.1"/>
</dbReference>
<dbReference type="GO" id="GO:1990138">
    <property type="term" value="P:neuron projection extension"/>
    <property type="evidence" value="ECO:0007669"/>
    <property type="project" value="TreeGrafter"/>
</dbReference>
<keyword evidence="7" id="KW-0325">Glycoprotein</keyword>
<dbReference type="Pfam" id="PF15056">
    <property type="entry name" value="NRN1"/>
    <property type="match status" value="1"/>
</dbReference>
<reference evidence="10" key="2">
    <citation type="submission" date="2025-09" db="UniProtKB">
        <authorList>
            <consortium name="Ensembl"/>
        </authorList>
    </citation>
    <scope>IDENTIFICATION</scope>
</reference>
<evidence type="ECO:0000256" key="7">
    <source>
        <dbReference type="ARBA" id="ARBA00023180"/>
    </source>
</evidence>